<feature type="transmembrane region" description="Helical" evidence="6">
    <location>
        <begin position="146"/>
        <end position="171"/>
    </location>
</feature>
<evidence type="ECO:0000313" key="7">
    <source>
        <dbReference type="EMBL" id="QNP61281.1"/>
    </source>
</evidence>
<feature type="transmembrane region" description="Helical" evidence="6">
    <location>
        <begin position="6"/>
        <end position="29"/>
    </location>
</feature>
<dbReference type="KEGG" id="amon:H9L24_05760"/>
<feature type="transmembrane region" description="Helical" evidence="6">
    <location>
        <begin position="41"/>
        <end position="66"/>
    </location>
</feature>
<name>A0A7H0HL65_9BURK</name>
<evidence type="ECO:0000256" key="4">
    <source>
        <dbReference type="ARBA" id="ARBA00022989"/>
    </source>
</evidence>
<feature type="transmembrane region" description="Helical" evidence="6">
    <location>
        <begin position="72"/>
        <end position="92"/>
    </location>
</feature>
<dbReference type="GO" id="GO:0015171">
    <property type="term" value="F:amino acid transmembrane transporter activity"/>
    <property type="evidence" value="ECO:0007669"/>
    <property type="project" value="TreeGrafter"/>
</dbReference>
<evidence type="ECO:0000256" key="3">
    <source>
        <dbReference type="ARBA" id="ARBA00022692"/>
    </source>
</evidence>
<dbReference type="PANTHER" id="PTHR30086">
    <property type="entry name" value="ARGININE EXPORTER PROTEIN ARGO"/>
    <property type="match status" value="1"/>
</dbReference>
<dbReference type="PANTHER" id="PTHR30086:SF20">
    <property type="entry name" value="ARGININE EXPORTER PROTEIN ARGO-RELATED"/>
    <property type="match status" value="1"/>
</dbReference>
<keyword evidence="5 6" id="KW-0472">Membrane</keyword>
<organism evidence="7 8">
    <name type="scientific">Paenacidovorax monticola</name>
    <dbReference type="NCBI Taxonomy" id="1926868"/>
    <lineage>
        <taxon>Bacteria</taxon>
        <taxon>Pseudomonadati</taxon>
        <taxon>Pseudomonadota</taxon>
        <taxon>Betaproteobacteria</taxon>
        <taxon>Burkholderiales</taxon>
        <taxon>Comamonadaceae</taxon>
        <taxon>Paenacidovorax</taxon>
    </lineage>
</organism>
<keyword evidence="3 6" id="KW-0812">Transmembrane</keyword>
<dbReference type="PIRSF" id="PIRSF006324">
    <property type="entry name" value="LeuE"/>
    <property type="match status" value="1"/>
</dbReference>
<protein>
    <submittedName>
        <fullName evidence="7">LysE family translocator</fullName>
    </submittedName>
</protein>
<accession>A0A7H0HL65</accession>
<keyword evidence="4 6" id="KW-1133">Transmembrane helix</keyword>
<evidence type="ECO:0000256" key="6">
    <source>
        <dbReference type="SAM" id="Phobius"/>
    </source>
</evidence>
<dbReference type="Pfam" id="PF01810">
    <property type="entry name" value="LysE"/>
    <property type="match status" value="1"/>
</dbReference>
<reference evidence="7 8" key="1">
    <citation type="submission" date="2020-08" db="EMBL/GenBank/DDBJ databases">
        <title>Genome sequence of Acidovorax monticola KACC 19171T.</title>
        <authorList>
            <person name="Hyun D.-W."/>
            <person name="Bae J.-W."/>
        </authorList>
    </citation>
    <scope>NUCLEOTIDE SEQUENCE [LARGE SCALE GENOMIC DNA]</scope>
    <source>
        <strain evidence="7 8">KACC 19171</strain>
    </source>
</reference>
<proteinExistence type="predicted"/>
<dbReference type="GO" id="GO:0005886">
    <property type="term" value="C:plasma membrane"/>
    <property type="evidence" value="ECO:0007669"/>
    <property type="project" value="UniProtKB-SubCell"/>
</dbReference>
<gene>
    <name evidence="7" type="ORF">H9L24_05760</name>
</gene>
<keyword evidence="2" id="KW-1003">Cell membrane</keyword>
<dbReference type="AlphaFoldDB" id="A0A7H0HL65"/>
<feature type="transmembrane region" description="Helical" evidence="6">
    <location>
        <begin position="183"/>
        <end position="205"/>
    </location>
</feature>
<dbReference type="InterPro" id="IPR001123">
    <property type="entry name" value="LeuE-type"/>
</dbReference>
<evidence type="ECO:0000313" key="8">
    <source>
        <dbReference type="Proteomes" id="UP000516057"/>
    </source>
</evidence>
<evidence type="ECO:0000256" key="2">
    <source>
        <dbReference type="ARBA" id="ARBA00022475"/>
    </source>
</evidence>
<evidence type="ECO:0000256" key="1">
    <source>
        <dbReference type="ARBA" id="ARBA00004651"/>
    </source>
</evidence>
<dbReference type="EMBL" id="CP060790">
    <property type="protein sequence ID" value="QNP61281.1"/>
    <property type="molecule type" value="Genomic_DNA"/>
</dbReference>
<keyword evidence="8" id="KW-1185">Reference proteome</keyword>
<comment type="subcellular location">
    <subcellularLocation>
        <location evidence="1">Cell membrane</location>
        <topology evidence="1">Multi-pass membrane protein</topology>
    </subcellularLocation>
</comment>
<sequence>MQHTAHLWLFFVILLGVIVLPGLDMAFVMASAIVGGRRAGLGAVAGIMAGGAVHTALGALGVGVVLRLFPAAFNLLLVAGALYVAWIGVALLRSRSAFDGAVHTHRRPLAATFGRAMLTCLMNPKAYVFMLAVFPQFLRPEYGPVWAQAVVMGLIIAATQALVYGGVALGADRARMRLQRHPGAGVWAARGVGALLVLASTWTAWEGWRL</sequence>
<evidence type="ECO:0000256" key="5">
    <source>
        <dbReference type="ARBA" id="ARBA00023136"/>
    </source>
</evidence>
<dbReference type="Proteomes" id="UP000516057">
    <property type="component" value="Chromosome"/>
</dbReference>